<keyword evidence="2" id="KW-1185">Reference proteome</keyword>
<comment type="caution">
    <text evidence="1">The sequence shown here is derived from an EMBL/GenBank/DDBJ whole genome shotgun (WGS) entry which is preliminary data.</text>
</comment>
<reference evidence="1 2" key="1">
    <citation type="journal article" date="2020" name="mSystems">
        <title>Defining Genomic and Predicted Metabolic Features of the Acetobacterium Genus.</title>
        <authorList>
            <person name="Ross D.E."/>
            <person name="Marshall C.W."/>
            <person name="Gulliver D."/>
            <person name="May H.D."/>
            <person name="Norman R.S."/>
        </authorList>
    </citation>
    <scope>NUCLEOTIDE SEQUENCE [LARGE SCALE GENOMIC DNA]</scope>
    <source>
        <strain evidence="1 2">DSM 9173</strain>
    </source>
</reference>
<accession>A0ABR6WI32</accession>
<proteinExistence type="predicted"/>
<evidence type="ECO:0008006" key="3">
    <source>
        <dbReference type="Google" id="ProtNLM"/>
    </source>
</evidence>
<name>A0ABR6WI32_9FIRM</name>
<sequence>MISRTWHGIVPIEMSDSFEKYEYETGVKDTLAINGNRGAFLKIVDQGEYAHFFLCTKWDSMESMISYAGNKPTIAVTYPEDEKYGLISDPIVIIQEVGDDGDPFVTLNNFHVSRVNLV</sequence>
<evidence type="ECO:0000313" key="1">
    <source>
        <dbReference type="EMBL" id="MBC3796102.1"/>
    </source>
</evidence>
<organism evidence="1 2">
    <name type="scientific">Acetobacterium tundrae</name>
    <dbReference type="NCBI Taxonomy" id="132932"/>
    <lineage>
        <taxon>Bacteria</taxon>
        <taxon>Bacillati</taxon>
        <taxon>Bacillota</taxon>
        <taxon>Clostridia</taxon>
        <taxon>Eubacteriales</taxon>
        <taxon>Eubacteriaceae</taxon>
        <taxon>Acetobacterium</taxon>
    </lineage>
</organism>
<dbReference type="EMBL" id="WJBB01000003">
    <property type="protein sequence ID" value="MBC3796102.1"/>
    <property type="molecule type" value="Genomic_DNA"/>
</dbReference>
<evidence type="ECO:0000313" key="2">
    <source>
        <dbReference type="Proteomes" id="UP000653358"/>
    </source>
</evidence>
<gene>
    <name evidence="1" type="ORF">GH807_03445</name>
</gene>
<dbReference type="RefSeq" id="WP_148602835.1">
    <property type="nucleotide sequence ID" value="NZ_RXYB01000004.1"/>
</dbReference>
<dbReference type="Proteomes" id="UP000653358">
    <property type="component" value="Unassembled WGS sequence"/>
</dbReference>
<protein>
    <recommendedName>
        <fullName evidence="3">Antibiotic biosynthesis monooxygenase</fullName>
    </recommendedName>
</protein>